<evidence type="ECO:0000256" key="2">
    <source>
        <dbReference type="ARBA" id="ARBA00022525"/>
    </source>
</evidence>
<gene>
    <name evidence="5" type="ORF">MAR_005028</name>
</gene>
<dbReference type="PRINTS" id="PR00007">
    <property type="entry name" value="COMPLEMNTC1Q"/>
</dbReference>
<dbReference type="PANTHER" id="PTHR22923">
    <property type="entry name" value="CEREBELLIN-RELATED"/>
    <property type="match status" value="1"/>
</dbReference>
<accession>A0ABY7EYA9</accession>
<dbReference type="PROSITE" id="PS50871">
    <property type="entry name" value="C1Q"/>
    <property type="match status" value="1"/>
</dbReference>
<dbReference type="InterPro" id="IPR001073">
    <property type="entry name" value="C1q_dom"/>
</dbReference>
<evidence type="ECO:0000313" key="5">
    <source>
        <dbReference type="EMBL" id="WAR14923.1"/>
    </source>
</evidence>
<evidence type="ECO:0000256" key="3">
    <source>
        <dbReference type="ARBA" id="ARBA00022729"/>
    </source>
</evidence>
<reference evidence="5" key="1">
    <citation type="submission" date="2022-11" db="EMBL/GenBank/DDBJ databases">
        <title>Centuries of genome instability and evolution in soft-shell clam transmissible cancer (bioRxiv).</title>
        <authorList>
            <person name="Hart S.F.M."/>
            <person name="Yonemitsu M.A."/>
            <person name="Giersch R.M."/>
            <person name="Beal B.F."/>
            <person name="Arriagada G."/>
            <person name="Davis B.W."/>
            <person name="Ostrander E.A."/>
            <person name="Goff S.P."/>
            <person name="Metzger M.J."/>
        </authorList>
    </citation>
    <scope>NUCLEOTIDE SEQUENCE</scope>
    <source>
        <strain evidence="5">MELC-2E11</strain>
        <tissue evidence="5">Siphon/mantle</tissue>
    </source>
</reference>
<comment type="subcellular location">
    <subcellularLocation>
        <location evidence="1">Secreted</location>
    </subcellularLocation>
</comment>
<dbReference type="InterPro" id="IPR008983">
    <property type="entry name" value="Tumour_necrosis_fac-like_dom"/>
</dbReference>
<dbReference type="InterPro" id="IPR050822">
    <property type="entry name" value="Cerebellin_Synaptic_Org"/>
</dbReference>
<dbReference type="Gene3D" id="2.60.120.40">
    <property type="match status" value="3"/>
</dbReference>
<dbReference type="Proteomes" id="UP001164746">
    <property type="component" value="Chromosome 9"/>
</dbReference>
<dbReference type="PANTHER" id="PTHR22923:SF116">
    <property type="entry name" value="C1Q DOMAIN-CONTAINING PROTEIN"/>
    <property type="match status" value="1"/>
</dbReference>
<evidence type="ECO:0000259" key="4">
    <source>
        <dbReference type="PROSITE" id="PS50871"/>
    </source>
</evidence>
<keyword evidence="3" id="KW-0732">Signal</keyword>
<dbReference type="EMBL" id="CP111020">
    <property type="protein sequence ID" value="WAR14923.1"/>
    <property type="molecule type" value="Genomic_DNA"/>
</dbReference>
<evidence type="ECO:0000313" key="6">
    <source>
        <dbReference type="Proteomes" id="UP001164746"/>
    </source>
</evidence>
<keyword evidence="2" id="KW-0964">Secreted</keyword>
<dbReference type="SUPFAM" id="SSF49842">
    <property type="entry name" value="TNF-like"/>
    <property type="match status" value="3"/>
</dbReference>
<evidence type="ECO:0000256" key="1">
    <source>
        <dbReference type="ARBA" id="ARBA00004613"/>
    </source>
</evidence>
<feature type="domain" description="C1q" evidence="4">
    <location>
        <begin position="257"/>
        <end position="395"/>
    </location>
</feature>
<keyword evidence="6" id="KW-1185">Reference proteome</keyword>
<dbReference type="SMART" id="SM00110">
    <property type="entry name" value="C1Q"/>
    <property type="match status" value="1"/>
</dbReference>
<name>A0ABY7EYA9_MYAAR</name>
<dbReference type="Pfam" id="PF00386">
    <property type="entry name" value="C1q"/>
    <property type="match status" value="3"/>
</dbReference>
<sequence>SCKFDPIAFSYRQPDYTFSTAQVVPYSTRVTNHNHASFTGGIFTCTKSGIYKFQIYGNSYTSARIFLEIYRGSSLLATLYGHANGDFATAGNVVILNLHSHDTIKVTTRGTYPVRLSNTNLNTFTGVEMGSLFLEPEFGYRIFPAFSATADHHQNIAGGDVVQYHNELVDSFKAFNMSDGVFYSPSGGYYIFHFFSVSQQHAELWLDLYQNNQYQGDSVSVKSHAQKPNHLYGTQDHIYTTFSGAQLISDEDLGDPDSYPVVVFSVGLTYNLTLPNGATLVYTKVFVDHTNNYDPGSGHYRILISGVYEFNFHCLAETGRAVNLRLVKTGGSLLSEIYSHRVNHRSMAGNAVVVELTGGEEVYVVVYKETNFLVGGSREVYCTFSGHLLYAAQPDEIVG</sequence>
<organism evidence="5 6">
    <name type="scientific">Mya arenaria</name>
    <name type="common">Soft-shell clam</name>
    <dbReference type="NCBI Taxonomy" id="6604"/>
    <lineage>
        <taxon>Eukaryota</taxon>
        <taxon>Metazoa</taxon>
        <taxon>Spiralia</taxon>
        <taxon>Lophotrochozoa</taxon>
        <taxon>Mollusca</taxon>
        <taxon>Bivalvia</taxon>
        <taxon>Autobranchia</taxon>
        <taxon>Heteroconchia</taxon>
        <taxon>Euheterodonta</taxon>
        <taxon>Imparidentia</taxon>
        <taxon>Neoheterodontei</taxon>
        <taxon>Myida</taxon>
        <taxon>Myoidea</taxon>
        <taxon>Myidae</taxon>
        <taxon>Mya</taxon>
    </lineage>
</organism>
<feature type="non-terminal residue" evidence="5">
    <location>
        <position position="399"/>
    </location>
</feature>
<protein>
    <submittedName>
        <fullName evidence="5">C1QL2-like protein</fullName>
    </submittedName>
</protein>
<proteinExistence type="predicted"/>